<sequence>MPPKRSELLEVVAPPPTVEERDTTACQLCDTVCITDDDSLDQACVDSCACAALPKRQATMSEPVIPDPSCLDCDTACTNATSSSSYYDCLVSCESKNSADCGHTPKRQVGSAV</sequence>
<dbReference type="Proteomes" id="UP000799436">
    <property type="component" value="Unassembled WGS sequence"/>
</dbReference>
<dbReference type="AlphaFoldDB" id="A0A6G1KT33"/>
<name>A0A6G1KT33_9PEZI</name>
<dbReference type="EMBL" id="ML995968">
    <property type="protein sequence ID" value="KAF2763747.1"/>
    <property type="molecule type" value="Genomic_DNA"/>
</dbReference>
<keyword evidence="2" id="KW-1185">Reference proteome</keyword>
<evidence type="ECO:0000313" key="1">
    <source>
        <dbReference type="EMBL" id="KAF2763747.1"/>
    </source>
</evidence>
<organism evidence="1 2">
    <name type="scientific">Teratosphaeria nubilosa</name>
    <dbReference type="NCBI Taxonomy" id="161662"/>
    <lineage>
        <taxon>Eukaryota</taxon>
        <taxon>Fungi</taxon>
        <taxon>Dikarya</taxon>
        <taxon>Ascomycota</taxon>
        <taxon>Pezizomycotina</taxon>
        <taxon>Dothideomycetes</taxon>
        <taxon>Dothideomycetidae</taxon>
        <taxon>Mycosphaerellales</taxon>
        <taxon>Teratosphaeriaceae</taxon>
        <taxon>Teratosphaeria</taxon>
    </lineage>
</organism>
<protein>
    <submittedName>
        <fullName evidence="1">Uncharacterized protein</fullName>
    </submittedName>
</protein>
<dbReference type="OrthoDB" id="10361618at2759"/>
<evidence type="ECO:0000313" key="2">
    <source>
        <dbReference type="Proteomes" id="UP000799436"/>
    </source>
</evidence>
<reference evidence="1" key="1">
    <citation type="journal article" date="2020" name="Stud. Mycol.">
        <title>101 Dothideomycetes genomes: a test case for predicting lifestyles and emergence of pathogens.</title>
        <authorList>
            <person name="Haridas S."/>
            <person name="Albert R."/>
            <person name="Binder M."/>
            <person name="Bloem J."/>
            <person name="Labutti K."/>
            <person name="Salamov A."/>
            <person name="Andreopoulos B."/>
            <person name="Baker S."/>
            <person name="Barry K."/>
            <person name="Bills G."/>
            <person name="Bluhm B."/>
            <person name="Cannon C."/>
            <person name="Castanera R."/>
            <person name="Culley D."/>
            <person name="Daum C."/>
            <person name="Ezra D."/>
            <person name="Gonzalez J."/>
            <person name="Henrissat B."/>
            <person name="Kuo A."/>
            <person name="Liang C."/>
            <person name="Lipzen A."/>
            <person name="Lutzoni F."/>
            <person name="Magnuson J."/>
            <person name="Mondo S."/>
            <person name="Nolan M."/>
            <person name="Ohm R."/>
            <person name="Pangilinan J."/>
            <person name="Park H.-J."/>
            <person name="Ramirez L."/>
            <person name="Alfaro M."/>
            <person name="Sun H."/>
            <person name="Tritt A."/>
            <person name="Yoshinaga Y."/>
            <person name="Zwiers L.-H."/>
            <person name="Turgeon B."/>
            <person name="Goodwin S."/>
            <person name="Spatafora J."/>
            <person name="Crous P."/>
            <person name="Grigoriev I."/>
        </authorList>
    </citation>
    <scope>NUCLEOTIDE SEQUENCE</scope>
    <source>
        <strain evidence="1">CBS 116005</strain>
    </source>
</reference>
<proteinExistence type="predicted"/>
<accession>A0A6G1KT33</accession>
<gene>
    <name evidence="1" type="ORF">EJ03DRAFT_332474</name>
</gene>